<proteinExistence type="predicted"/>
<name>A0AC61MT79_9FIRM</name>
<accession>A0AC61MT79</accession>
<reference evidence="1 2" key="1">
    <citation type="journal article" date="2022" name="Int. J. Syst. Evol. Microbiol.">
        <title>Miniphocaeibacter halophilus sp. nov., an ammonium-tolerant acetate-producing bacterium isolated from a biogas system.</title>
        <authorList>
            <person name="Schnurer A."/>
            <person name="Singh A."/>
            <person name="Bi S."/>
            <person name="Qiao W."/>
            <person name="Westerholm M."/>
        </authorList>
    </citation>
    <scope>NUCLEOTIDE SEQUENCE [LARGE SCALE GENOMIC DNA]</scope>
    <source>
        <strain evidence="1 2">AMB_01</strain>
    </source>
</reference>
<organism evidence="1 2">
    <name type="scientific">Miniphocaeibacter halophilus</name>
    <dbReference type="NCBI Taxonomy" id="2931922"/>
    <lineage>
        <taxon>Bacteria</taxon>
        <taxon>Bacillati</taxon>
        <taxon>Bacillota</taxon>
        <taxon>Tissierellia</taxon>
        <taxon>Tissierellales</taxon>
        <taxon>Peptoniphilaceae</taxon>
        <taxon>Miniphocaeibacter</taxon>
    </lineage>
</organism>
<keyword evidence="2" id="KW-1185">Reference proteome</keyword>
<dbReference type="EMBL" id="CP066744">
    <property type="protein sequence ID" value="QQK07436.1"/>
    <property type="molecule type" value="Genomic_DNA"/>
</dbReference>
<protein>
    <submittedName>
        <fullName evidence="1">Cell wall-binding repeat-containing protein</fullName>
    </submittedName>
</protein>
<gene>
    <name evidence="1" type="ORF">JFY71_08965</name>
</gene>
<sequence length="667" mass="73555">MKKKKILSLLLLSTILVNTFTISYATELETKDETFPTYEEETSDTIEKEDVEPTNIKDTTPTNSNENLSTGEGLYGSNVDNSIDEGSVLEDFLDSDTIIKRISGNTRIETAISVSKFQNIQADKVIIADARKYADALSGSSLTFGEYPILLVDRVINSSIINEIIRLKAKEIIILGGENSISSNVESQLNNIANVEKVTRISGADRFDTSVQISKKTVNNNLIVASGESFPDALSASILAINKADLVLTNKNKIPNSLAYSLQEFTGDSISLVGGVSTINNDVLNNIKNTTNLNSINRISGSNRFDTSTKVASSVVNNGTVIIASGESFPDALSASTLAQKINAPILLVEKYVMDNSVINYIKNNNIIKAIVLGGSNTISENTMNNIERLITGQDVVNNTKPISLGEYVVINSEQNTYISPDLNSKVVGKFTNKLILKVLDQNDTWAKVNYDTTTGWVEKKYLSNYSPLNFGKVVNDVPYISQLKPVYAPNGCEPTSLLMGLQGKGYTDIGLRAFLDNMPKHSSNPQKGYVGIPYNSVSDKFQTIDPEPLANYGKKYGNVVNIQGASINDIIREIQNGNTVVAYVTLFWNNPTYKTLPIEGKNARRIWNNHVVLITGYDPKADSFYIADPYNHEKAGANRSKSFYYWKNRSIVEKLYNYRKFAVVIR</sequence>
<evidence type="ECO:0000313" key="2">
    <source>
        <dbReference type="Proteomes" id="UP000595814"/>
    </source>
</evidence>
<dbReference type="Proteomes" id="UP000595814">
    <property type="component" value="Chromosome"/>
</dbReference>
<evidence type="ECO:0000313" key="1">
    <source>
        <dbReference type="EMBL" id="QQK07436.1"/>
    </source>
</evidence>